<dbReference type="InterPro" id="IPR005097">
    <property type="entry name" value="Sacchrp_dh_NADP-bd"/>
</dbReference>
<dbReference type="Gene3D" id="3.30.360.10">
    <property type="entry name" value="Dihydrodipicolinate Reductase, domain 2"/>
    <property type="match status" value="1"/>
</dbReference>
<dbReference type="SUPFAM" id="SSF51735">
    <property type="entry name" value="NAD(P)-binding Rossmann-fold domains"/>
    <property type="match status" value="1"/>
</dbReference>
<dbReference type="Gene3D" id="3.40.50.720">
    <property type="entry name" value="NAD(P)-binding Rossmann-like Domain"/>
    <property type="match status" value="1"/>
</dbReference>
<dbReference type="PANTHER" id="PTHR43796">
    <property type="entry name" value="CARBOXYNORSPERMIDINE SYNTHASE"/>
    <property type="match status" value="1"/>
</dbReference>
<accession>A0A2N5CBY3</accession>
<proteinExistence type="predicted"/>
<gene>
    <name evidence="2" type="ORF">CYJ10_14855</name>
</gene>
<dbReference type="Pfam" id="PF03435">
    <property type="entry name" value="Sacchrp_dh_NADP"/>
    <property type="match status" value="1"/>
</dbReference>
<dbReference type="EMBL" id="PJRP01000006">
    <property type="protein sequence ID" value="PLP99681.1"/>
    <property type="molecule type" value="Genomic_DNA"/>
</dbReference>
<feature type="domain" description="Saccharopine dehydrogenase NADP binding" evidence="1">
    <location>
        <begin position="3"/>
        <end position="117"/>
    </location>
</feature>
<dbReference type="AlphaFoldDB" id="A0A2N5CBY3"/>
<protein>
    <submittedName>
        <fullName evidence="2">Saccharopine dehydrogenase</fullName>
    </submittedName>
</protein>
<dbReference type="Proteomes" id="UP000234341">
    <property type="component" value="Unassembled WGS sequence"/>
</dbReference>
<organism evidence="2 3">
    <name type="scientific">Cupriavidus pauculus</name>
    <dbReference type="NCBI Taxonomy" id="82633"/>
    <lineage>
        <taxon>Bacteria</taxon>
        <taxon>Pseudomonadati</taxon>
        <taxon>Pseudomonadota</taxon>
        <taxon>Betaproteobacteria</taxon>
        <taxon>Burkholderiales</taxon>
        <taxon>Burkholderiaceae</taxon>
        <taxon>Cupriavidus</taxon>
    </lineage>
</organism>
<evidence type="ECO:0000313" key="3">
    <source>
        <dbReference type="Proteomes" id="UP000234341"/>
    </source>
</evidence>
<evidence type="ECO:0000313" key="2">
    <source>
        <dbReference type="EMBL" id="PLP99681.1"/>
    </source>
</evidence>
<dbReference type="PANTHER" id="PTHR43796:SF2">
    <property type="entry name" value="CARBOXYNORSPERMIDINE SYNTHASE"/>
    <property type="match status" value="1"/>
</dbReference>
<name>A0A2N5CBY3_9BURK</name>
<dbReference type="RefSeq" id="WP_101682261.1">
    <property type="nucleotide sequence ID" value="NZ_PJRP01000006.1"/>
</dbReference>
<comment type="caution">
    <text evidence="2">The sequence shown here is derived from an EMBL/GenBank/DDBJ whole genome shotgun (WGS) entry which is preliminary data.</text>
</comment>
<dbReference type="InterPro" id="IPR036291">
    <property type="entry name" value="NAD(P)-bd_dom_sf"/>
</dbReference>
<sequence length="358" mass="38004">MRVIVLGGMGNFGARICRALADAPGIECIAASRNAKPGPRTAAIDLNAGDFAPRLASLRPDLVIHCAGPFQGQDYRVAEAACAAGAHYIDLSDGRDFVAGFAGALDARARAAGVCAVSGASSVPGLSSAVVDRLAQDFASIDDIQISIAPGQQAPRGEATLQAVFGYAGAPVPRLRDGRWQLAHGWQNIRRQYFDALGTRWSATCDVPDLALFPLRYAGVQTVEFRAALELRSQHALLWAVATLRRLGLPLPLARHAGWLNRVSSRLLDRFGSPHGGMLVRVGGLRADGRPGVSTWSLTAPDGNGPEIPCMATLLLTAQLADSTLLSRGAMPCMGLLSLDAFTPHFDKWCMRTRIDMA</sequence>
<evidence type="ECO:0000259" key="1">
    <source>
        <dbReference type="Pfam" id="PF03435"/>
    </source>
</evidence>
<reference evidence="2 3" key="1">
    <citation type="submission" date="2017-12" db="EMBL/GenBank/DDBJ databases">
        <title>Genome sequence of the active heterotrophic nitrifier-denitrifier, Cupriavidus pauculus UM1.</title>
        <authorList>
            <person name="Putonti C."/>
            <person name="Castignetti D."/>
        </authorList>
    </citation>
    <scope>NUCLEOTIDE SEQUENCE [LARGE SCALE GENOMIC DNA]</scope>
    <source>
        <strain evidence="2 3">UM1</strain>
    </source>
</reference>
<dbReference type="OrthoDB" id="528778at2"/>